<dbReference type="PROSITE" id="PS50262">
    <property type="entry name" value="G_PROTEIN_RECEP_F1_2"/>
    <property type="match status" value="1"/>
</dbReference>
<dbReference type="Gene3D" id="1.20.1070.10">
    <property type="entry name" value="Rhodopsin 7-helix transmembrane proteins"/>
    <property type="match status" value="1"/>
</dbReference>
<dbReference type="GO" id="GO:0004984">
    <property type="term" value="F:olfactory receptor activity"/>
    <property type="evidence" value="ECO:0007669"/>
    <property type="project" value="TreeGrafter"/>
</dbReference>
<dbReference type="InterPro" id="IPR052921">
    <property type="entry name" value="GPCR1_Superfamily_Member"/>
</dbReference>
<dbReference type="OrthoDB" id="5967704at2759"/>
<feature type="transmembrane region" description="Helical" evidence="5">
    <location>
        <begin position="57"/>
        <end position="80"/>
    </location>
</feature>
<evidence type="ECO:0000256" key="1">
    <source>
        <dbReference type="ARBA" id="ARBA00004370"/>
    </source>
</evidence>
<dbReference type="PANTHER" id="PTHR26451:SF866">
    <property type="entry name" value="ODORANT RECEPTOR-RELATED"/>
    <property type="match status" value="1"/>
</dbReference>
<feature type="transmembrane region" description="Helical" evidence="5">
    <location>
        <begin position="136"/>
        <end position="160"/>
    </location>
</feature>
<name>A0A9Q1EYV9_SYNKA</name>
<dbReference type="EMBL" id="JAINUF010000010">
    <property type="protein sequence ID" value="KAJ8347785.1"/>
    <property type="molecule type" value="Genomic_DNA"/>
</dbReference>
<keyword evidence="3 5" id="KW-1133">Transmembrane helix</keyword>
<comment type="subcellular location">
    <subcellularLocation>
        <location evidence="1">Membrane</location>
    </subcellularLocation>
</comment>
<evidence type="ECO:0000256" key="5">
    <source>
        <dbReference type="SAM" id="Phobius"/>
    </source>
</evidence>
<dbReference type="GO" id="GO:0004930">
    <property type="term" value="F:G protein-coupled receptor activity"/>
    <property type="evidence" value="ECO:0007669"/>
    <property type="project" value="InterPro"/>
</dbReference>
<evidence type="ECO:0000259" key="6">
    <source>
        <dbReference type="PROSITE" id="PS50262"/>
    </source>
</evidence>
<evidence type="ECO:0000313" key="7">
    <source>
        <dbReference type="EMBL" id="KAJ8347785.1"/>
    </source>
</evidence>
<keyword evidence="2 5" id="KW-0812">Transmembrane</keyword>
<keyword evidence="8" id="KW-1185">Reference proteome</keyword>
<sequence>MANITVIISNITLSKINKGVPAKAILSMTPCFFFLYINVVMLITLRSKAIFRETSRYILFTNMLFADSLNLALCMLMYIFAILRVYISGFVCLILVLAGGVISLISPISLAVMALERYIAICFPLRHAEITTCSRTAMAIAIVWALGSVQSLTNLIFLLISGPFVSTRSFCSTFLKHDLERYLSIKCVEVILGNDLAGGLVWKNVHPPLVVTPSPRWSREPGNVLANGRPKWAWSAKQKHLSGQSGALEKAAVAKPKGAPPTLLSDLLSVLFG</sequence>
<dbReference type="InterPro" id="IPR000276">
    <property type="entry name" value="GPCR_Rhodpsn"/>
</dbReference>
<dbReference type="GO" id="GO:0005549">
    <property type="term" value="F:odorant binding"/>
    <property type="evidence" value="ECO:0007669"/>
    <property type="project" value="TreeGrafter"/>
</dbReference>
<dbReference type="InterPro" id="IPR017452">
    <property type="entry name" value="GPCR_Rhodpsn_7TM"/>
</dbReference>
<reference evidence="7" key="1">
    <citation type="journal article" date="2023" name="Science">
        <title>Genome structures resolve the early diversification of teleost fishes.</title>
        <authorList>
            <person name="Parey E."/>
            <person name="Louis A."/>
            <person name="Montfort J."/>
            <person name="Bouchez O."/>
            <person name="Roques C."/>
            <person name="Iampietro C."/>
            <person name="Lluch J."/>
            <person name="Castinel A."/>
            <person name="Donnadieu C."/>
            <person name="Desvignes T."/>
            <person name="Floi Bucao C."/>
            <person name="Jouanno E."/>
            <person name="Wen M."/>
            <person name="Mejri S."/>
            <person name="Dirks R."/>
            <person name="Jansen H."/>
            <person name="Henkel C."/>
            <person name="Chen W.J."/>
            <person name="Zahm M."/>
            <person name="Cabau C."/>
            <person name="Klopp C."/>
            <person name="Thompson A.W."/>
            <person name="Robinson-Rechavi M."/>
            <person name="Braasch I."/>
            <person name="Lecointre G."/>
            <person name="Bobe J."/>
            <person name="Postlethwait J.H."/>
            <person name="Berthelot C."/>
            <person name="Roest Crollius H."/>
            <person name="Guiguen Y."/>
        </authorList>
    </citation>
    <scope>NUCLEOTIDE SEQUENCE</scope>
    <source>
        <strain evidence="7">WJC10195</strain>
    </source>
</reference>
<feature type="transmembrane region" description="Helical" evidence="5">
    <location>
        <begin position="24"/>
        <end position="45"/>
    </location>
</feature>
<comment type="caution">
    <text evidence="7">The sequence shown here is derived from an EMBL/GenBank/DDBJ whole genome shotgun (WGS) entry which is preliminary data.</text>
</comment>
<dbReference type="CDD" id="cd00637">
    <property type="entry name" value="7tm_classA_rhodopsin-like"/>
    <property type="match status" value="1"/>
</dbReference>
<dbReference type="Proteomes" id="UP001152622">
    <property type="component" value="Chromosome 10"/>
</dbReference>
<dbReference type="Pfam" id="PF00001">
    <property type="entry name" value="7tm_1"/>
    <property type="match status" value="1"/>
</dbReference>
<evidence type="ECO:0000256" key="2">
    <source>
        <dbReference type="ARBA" id="ARBA00022692"/>
    </source>
</evidence>
<dbReference type="PANTHER" id="PTHR26451">
    <property type="entry name" value="G_PROTEIN_RECEP_F1_2 DOMAIN-CONTAINING PROTEIN"/>
    <property type="match status" value="1"/>
</dbReference>
<feature type="domain" description="G-protein coupled receptors family 1 profile" evidence="6">
    <location>
        <begin position="37"/>
        <end position="171"/>
    </location>
</feature>
<evidence type="ECO:0000256" key="4">
    <source>
        <dbReference type="ARBA" id="ARBA00023136"/>
    </source>
</evidence>
<dbReference type="AlphaFoldDB" id="A0A9Q1EYV9"/>
<organism evidence="7 8">
    <name type="scientific">Synaphobranchus kaupii</name>
    <name type="common">Kaup's arrowtooth eel</name>
    <dbReference type="NCBI Taxonomy" id="118154"/>
    <lineage>
        <taxon>Eukaryota</taxon>
        <taxon>Metazoa</taxon>
        <taxon>Chordata</taxon>
        <taxon>Craniata</taxon>
        <taxon>Vertebrata</taxon>
        <taxon>Euteleostomi</taxon>
        <taxon>Actinopterygii</taxon>
        <taxon>Neopterygii</taxon>
        <taxon>Teleostei</taxon>
        <taxon>Anguilliformes</taxon>
        <taxon>Synaphobranchidae</taxon>
        <taxon>Synaphobranchus</taxon>
    </lineage>
</organism>
<proteinExistence type="predicted"/>
<accession>A0A9Q1EYV9</accession>
<keyword evidence="4 5" id="KW-0472">Membrane</keyword>
<gene>
    <name evidence="7" type="ORF">SKAU_G00263740</name>
</gene>
<dbReference type="GO" id="GO:0016020">
    <property type="term" value="C:membrane"/>
    <property type="evidence" value="ECO:0007669"/>
    <property type="project" value="UniProtKB-SubCell"/>
</dbReference>
<protein>
    <recommendedName>
        <fullName evidence="6">G-protein coupled receptors family 1 profile domain-containing protein</fullName>
    </recommendedName>
</protein>
<dbReference type="SUPFAM" id="SSF81321">
    <property type="entry name" value="Family A G protein-coupled receptor-like"/>
    <property type="match status" value="1"/>
</dbReference>
<feature type="transmembrane region" description="Helical" evidence="5">
    <location>
        <begin position="86"/>
        <end position="115"/>
    </location>
</feature>
<evidence type="ECO:0000313" key="8">
    <source>
        <dbReference type="Proteomes" id="UP001152622"/>
    </source>
</evidence>
<evidence type="ECO:0000256" key="3">
    <source>
        <dbReference type="ARBA" id="ARBA00022989"/>
    </source>
</evidence>